<keyword evidence="4" id="KW-0906">Nuclear pore complex</keyword>
<keyword evidence="3 4" id="KW-0539">Nucleus</keyword>
<sequence>MPSVEDKALVGGTKSQLKELLVSSRNLPKTLTDISPIHLGLSAIQRKAHTLRKYKDDNQRYTRAHYLLAGSGISAEEIETDLLEISVPQTLDVAMGQKNYADLSNGIDTYIESKKEENILAAIEQSLTMAAKDFDAYVAQNISMDWNQRKKELRESFDIILNGTSKEPSNELVEYTQFGNASKKFKSDPNLTWSANKPILANRVEFTDVEVSSTLPTNVLNPSVSYALRQKFEEYAQAIYELNAARQNNKPYELTNVFAQITKQANDIKSRQLYETWKILYHLVDFNEPAAFQERKFVKGHDSEVLDSFEAIALRKRIIERSRSYLEQQFMDYIDSIYIRLSNKEESKLNTPETPIVDNVTKVKLFVEHRYKKEDTWKIQNLLFINGLPIWAIIFYLLRAGCLDDALNLTLKNSDSFTKVERSFPTYLKAYVNSSDRGFNQELHGRLINEFNQFFKHMNKEADPFRYAVYKLISRCELSRKNLPYITLSVEDWLWVHFTLCREGTNDDDPIYERYSLLDLQKTVLKLGPDNFNGSFNNPLYLQTLIFTGLYEHAVQYFYSISEIDSVHLAIALYYCGLLRSTTDKSNTTQLLTYRGERNIPEINFARLIGTYTRTFKISDPRVAVEYLILICLGGDLPDGRGKEQIELGLSSIRELVLETREFSLLLGKIDREGFRVPGIIEERKNLLHLPDKESFLRKITEQAAIKADDEGRVFDSLLLYQLSENYDTVISLINKLLGDLLASTDLETAIDTPAERAAEGSIIALAERLMKQYSSSTEISGKVLLKHRETCSLLLKMVECRDLFVKQEWEKALKQIGQLDMLPIVAGVNVAVARSKVEVFNSYDESVAKNVPDLLVMTLTCIAQLTYQLTSSEFNGLVKSDKIKYLKEVARNCMLYAGILQYKMPRETYSMLVSLESML</sequence>
<keyword evidence="4" id="KW-0509">mRNA transport</keyword>
<name>C4R540_KOMPG</name>
<dbReference type="GeneID" id="8199829"/>
<dbReference type="InterPro" id="IPR007231">
    <property type="entry name" value="Nucleoporin_int_Nup93/Nic96"/>
</dbReference>
<dbReference type="GO" id="GO:0006606">
    <property type="term" value="P:protein import into nucleus"/>
    <property type="evidence" value="ECO:0007669"/>
    <property type="project" value="EnsemblFungi"/>
</dbReference>
<dbReference type="RefSeq" id="XP_002492855.1">
    <property type="nucleotide sequence ID" value="XM_002492810.1"/>
</dbReference>
<dbReference type="GO" id="GO:0006999">
    <property type="term" value="P:nuclear pore organization"/>
    <property type="evidence" value="ECO:0007669"/>
    <property type="project" value="EnsemblFungi"/>
</dbReference>
<organism evidence="5 6">
    <name type="scientific">Komagataella phaffii (strain GS115 / ATCC 20864)</name>
    <name type="common">Yeast</name>
    <name type="synonym">Pichia pastoris</name>
    <dbReference type="NCBI Taxonomy" id="644223"/>
    <lineage>
        <taxon>Eukaryota</taxon>
        <taxon>Fungi</taxon>
        <taxon>Dikarya</taxon>
        <taxon>Ascomycota</taxon>
        <taxon>Saccharomycotina</taxon>
        <taxon>Pichiomycetes</taxon>
        <taxon>Pichiales</taxon>
        <taxon>Pichiaceae</taxon>
        <taxon>Komagataella</taxon>
    </lineage>
</organism>
<evidence type="ECO:0000313" key="6">
    <source>
        <dbReference type="Proteomes" id="UP000000314"/>
    </source>
</evidence>
<dbReference type="GO" id="GO:0017056">
    <property type="term" value="F:structural constituent of nuclear pore"/>
    <property type="evidence" value="ECO:0007669"/>
    <property type="project" value="EnsemblFungi"/>
</dbReference>
<keyword evidence="4" id="KW-0813">Transport</keyword>
<dbReference type="STRING" id="644223.C4R540"/>
<keyword evidence="4" id="KW-0653">Protein transport</keyword>
<reference evidence="5 6" key="1">
    <citation type="journal article" date="2009" name="Nat. Biotechnol.">
        <title>Genome sequence of the recombinant protein production host Pichia pastoris.</title>
        <authorList>
            <person name="De Schutter K."/>
            <person name="Lin Y.C."/>
            <person name="Tiels P."/>
            <person name="Van Hecke A."/>
            <person name="Glinka S."/>
            <person name="Weber-Lehmann J."/>
            <person name="Rouze P."/>
            <person name="Van de Peer Y."/>
            <person name="Callewaert N."/>
        </authorList>
    </citation>
    <scope>NUCLEOTIDE SEQUENCE [LARGE SCALE GENOMIC DNA]</scope>
    <source>
        <strain evidence="6">GS115 / ATCC 20864</strain>
    </source>
</reference>
<keyword evidence="6" id="KW-1185">Reference proteome</keyword>
<proteinExistence type="inferred from homology"/>
<dbReference type="FunCoup" id="C4R540">
    <property type="interactions" value="1152"/>
</dbReference>
<gene>
    <name evidence="5" type="ordered locus">PAS_chr3_1204</name>
</gene>
<dbReference type="OMA" id="LLMCGQF"/>
<comment type="similarity">
    <text evidence="2 4">Belongs to the nucleoporin interacting component (NIC) family.</text>
</comment>
<dbReference type="SMR" id="C4R540"/>
<dbReference type="HOGENOM" id="CLU_011846_0_0_1"/>
<dbReference type="OrthoDB" id="1918363at2759"/>
<dbReference type="Proteomes" id="UP000000314">
    <property type="component" value="Chromosome 3"/>
</dbReference>
<dbReference type="KEGG" id="ppa:PAS_chr3_1204"/>
<dbReference type="InParanoid" id="C4R540"/>
<evidence type="ECO:0000313" key="5">
    <source>
        <dbReference type="EMBL" id="CAY70676.1"/>
    </source>
</evidence>
<dbReference type="Pfam" id="PF04097">
    <property type="entry name" value="Nic96"/>
    <property type="match status" value="1"/>
</dbReference>
<comment type="subcellular location">
    <subcellularLocation>
        <location evidence="1">Nucleus envelope</location>
    </subcellularLocation>
    <subcellularLocation>
        <location evidence="4">Nucleus</location>
        <location evidence="4">Nuclear pore complex</location>
    </subcellularLocation>
</comment>
<dbReference type="eggNOG" id="KOG2168">
    <property type="taxonomic scope" value="Eukaryota"/>
</dbReference>
<dbReference type="GO" id="GO:0044612">
    <property type="term" value="C:nuclear pore linkers"/>
    <property type="evidence" value="ECO:0007669"/>
    <property type="project" value="EnsemblFungi"/>
</dbReference>
<dbReference type="GO" id="GO:0000055">
    <property type="term" value="P:ribosomal large subunit export from nucleus"/>
    <property type="evidence" value="ECO:0007669"/>
    <property type="project" value="EnsemblFungi"/>
</dbReference>
<evidence type="ECO:0000256" key="2">
    <source>
        <dbReference type="ARBA" id="ARBA00010186"/>
    </source>
</evidence>
<keyword evidence="4" id="KW-0472">Membrane</keyword>
<dbReference type="GO" id="GO:0016973">
    <property type="term" value="P:poly(A)+ mRNA export from nucleus"/>
    <property type="evidence" value="ECO:0007669"/>
    <property type="project" value="TreeGrafter"/>
</dbReference>
<protein>
    <recommendedName>
        <fullName evidence="4">Nuclear pore protein</fullName>
    </recommendedName>
</protein>
<evidence type="ECO:0000256" key="4">
    <source>
        <dbReference type="RuleBase" id="RU364035"/>
    </source>
</evidence>
<evidence type="ECO:0000256" key="3">
    <source>
        <dbReference type="ARBA" id="ARBA00023242"/>
    </source>
</evidence>
<dbReference type="PANTHER" id="PTHR11225">
    <property type="entry name" value="NUCLEAR PORE COMPLEX PROTEIN NUP93 NUCLEOPORIN NUP93 DEAD EYE PROTEIN"/>
    <property type="match status" value="1"/>
</dbReference>
<keyword evidence="4" id="KW-0811">Translocation</keyword>
<dbReference type="PANTHER" id="PTHR11225:SF4">
    <property type="entry name" value="NUCLEAR PORE COMPLEX PROTEIN NUP93"/>
    <property type="match status" value="1"/>
</dbReference>
<accession>C4R540</accession>
<dbReference type="EMBL" id="FN392321">
    <property type="protein sequence ID" value="CAY70676.1"/>
    <property type="molecule type" value="Genomic_DNA"/>
</dbReference>
<dbReference type="GO" id="GO:0044615">
    <property type="term" value="C:nuclear pore nuclear basket"/>
    <property type="evidence" value="ECO:0007669"/>
    <property type="project" value="EnsemblFungi"/>
</dbReference>
<dbReference type="AlphaFoldDB" id="C4R540"/>
<evidence type="ECO:0000256" key="1">
    <source>
        <dbReference type="ARBA" id="ARBA00004259"/>
    </source>
</evidence>